<evidence type="ECO:0000313" key="1">
    <source>
        <dbReference type="EMBL" id="ABK24944.1"/>
    </source>
</evidence>
<reference evidence="1" key="1">
    <citation type="journal article" date="2008" name="BMC Genomics">
        <title>A conifer genomics resource of 200,000 spruce (Picea spp.) ESTs and 6,464 high-quality, sequence-finished full-length cDNAs for Sitka spruce (Picea sitchensis).</title>
        <authorList>
            <person name="Ralph S.G."/>
            <person name="Chun H.J."/>
            <person name="Kolosova N."/>
            <person name="Cooper D."/>
            <person name="Oddy C."/>
            <person name="Ritland C.E."/>
            <person name="Kirkpatrick R."/>
            <person name="Moore R."/>
            <person name="Barber S."/>
            <person name="Holt R.A."/>
            <person name="Jones S.J."/>
            <person name="Marra M.A."/>
            <person name="Douglas C.J."/>
            <person name="Ritland K."/>
            <person name="Bohlmann J."/>
        </authorList>
    </citation>
    <scope>NUCLEOTIDE SEQUENCE</scope>
    <source>
        <tissue evidence="1">Green portion of the leader tissue</tissue>
    </source>
</reference>
<dbReference type="AlphaFoldDB" id="A9NWD3"/>
<name>A9NWD3_PICSI</name>
<dbReference type="EMBL" id="EF085641">
    <property type="protein sequence ID" value="ABK24944.1"/>
    <property type="molecule type" value="mRNA"/>
</dbReference>
<protein>
    <submittedName>
        <fullName evidence="1">Uncharacterized protein</fullName>
    </submittedName>
</protein>
<dbReference type="PANTHER" id="PTHR37711:SF1">
    <property type="entry name" value="OS01G0908400 PROTEIN"/>
    <property type="match status" value="1"/>
</dbReference>
<proteinExistence type="evidence at transcript level"/>
<sequence length="88" mass="10388">MQRFAETKCEYNCYNLQRLQKAEAKMVKVSTFAAMTLGAFIFLQSVDKLHVWIALRQDEKRERQMQELEIAKMKKTLLTDLKEKESSV</sequence>
<organism evidence="1">
    <name type="scientific">Picea sitchensis</name>
    <name type="common">Sitka spruce</name>
    <name type="synonym">Pinus sitchensis</name>
    <dbReference type="NCBI Taxonomy" id="3332"/>
    <lineage>
        <taxon>Eukaryota</taxon>
        <taxon>Viridiplantae</taxon>
        <taxon>Streptophyta</taxon>
        <taxon>Embryophyta</taxon>
        <taxon>Tracheophyta</taxon>
        <taxon>Spermatophyta</taxon>
        <taxon>Pinopsida</taxon>
        <taxon>Pinidae</taxon>
        <taxon>Conifers I</taxon>
        <taxon>Pinales</taxon>
        <taxon>Pinaceae</taxon>
        <taxon>Picea</taxon>
    </lineage>
</organism>
<dbReference type="PANTHER" id="PTHR37711">
    <property type="entry name" value="OS01G0908400 PROTEIN"/>
    <property type="match status" value="1"/>
</dbReference>
<accession>A9NWD3</accession>